<organism evidence="1 2">
    <name type="scientific">Rhamnusium bicolor</name>
    <dbReference type="NCBI Taxonomy" id="1586634"/>
    <lineage>
        <taxon>Eukaryota</taxon>
        <taxon>Metazoa</taxon>
        <taxon>Ecdysozoa</taxon>
        <taxon>Arthropoda</taxon>
        <taxon>Hexapoda</taxon>
        <taxon>Insecta</taxon>
        <taxon>Pterygota</taxon>
        <taxon>Neoptera</taxon>
        <taxon>Endopterygota</taxon>
        <taxon>Coleoptera</taxon>
        <taxon>Polyphaga</taxon>
        <taxon>Cucujiformia</taxon>
        <taxon>Chrysomeloidea</taxon>
        <taxon>Cerambycidae</taxon>
        <taxon>Lepturinae</taxon>
        <taxon>Rhagiini</taxon>
        <taxon>Rhamnusium</taxon>
    </lineage>
</organism>
<accession>A0AAV8ZL13</accession>
<keyword evidence="2" id="KW-1185">Reference proteome</keyword>
<protein>
    <recommendedName>
        <fullName evidence="3">Ribosomal protein S14</fullName>
    </recommendedName>
</protein>
<dbReference type="EMBL" id="JANEYF010001222">
    <property type="protein sequence ID" value="KAJ8965468.1"/>
    <property type="molecule type" value="Genomic_DNA"/>
</dbReference>
<evidence type="ECO:0000313" key="1">
    <source>
        <dbReference type="EMBL" id="KAJ8965468.1"/>
    </source>
</evidence>
<evidence type="ECO:0000313" key="2">
    <source>
        <dbReference type="Proteomes" id="UP001162156"/>
    </source>
</evidence>
<sequence length="58" mass="6861">MLRNTLKLIQNSNQVKKSPYSSGGYIAREWRKMGFAYCCLCRKKAYHYTGIERVTKRI</sequence>
<reference evidence="1" key="1">
    <citation type="journal article" date="2023" name="Insect Mol. Biol.">
        <title>Genome sequencing provides insights into the evolution of gene families encoding plant cell wall-degrading enzymes in longhorned beetles.</title>
        <authorList>
            <person name="Shin N.R."/>
            <person name="Okamura Y."/>
            <person name="Kirsch R."/>
            <person name="Pauchet Y."/>
        </authorList>
    </citation>
    <scope>NUCLEOTIDE SEQUENCE</scope>
    <source>
        <strain evidence="1">RBIC_L_NR</strain>
    </source>
</reference>
<comment type="caution">
    <text evidence="1">The sequence shown here is derived from an EMBL/GenBank/DDBJ whole genome shotgun (WGS) entry which is preliminary data.</text>
</comment>
<dbReference type="Proteomes" id="UP001162156">
    <property type="component" value="Unassembled WGS sequence"/>
</dbReference>
<evidence type="ECO:0008006" key="3">
    <source>
        <dbReference type="Google" id="ProtNLM"/>
    </source>
</evidence>
<proteinExistence type="predicted"/>
<dbReference type="AlphaFoldDB" id="A0AAV8ZL13"/>
<name>A0AAV8ZL13_9CUCU</name>
<gene>
    <name evidence="1" type="ORF">NQ314_004113</name>
</gene>